<dbReference type="AlphaFoldDB" id="A0AAN9EYV9"/>
<proteinExistence type="predicted"/>
<keyword evidence="2" id="KW-1185">Reference proteome</keyword>
<evidence type="ECO:0000313" key="1">
    <source>
        <dbReference type="EMBL" id="KAK7266414.1"/>
    </source>
</evidence>
<organism evidence="1 2">
    <name type="scientific">Crotalaria pallida</name>
    <name type="common">Smooth rattlebox</name>
    <name type="synonym">Crotalaria striata</name>
    <dbReference type="NCBI Taxonomy" id="3830"/>
    <lineage>
        <taxon>Eukaryota</taxon>
        <taxon>Viridiplantae</taxon>
        <taxon>Streptophyta</taxon>
        <taxon>Embryophyta</taxon>
        <taxon>Tracheophyta</taxon>
        <taxon>Spermatophyta</taxon>
        <taxon>Magnoliopsida</taxon>
        <taxon>eudicotyledons</taxon>
        <taxon>Gunneridae</taxon>
        <taxon>Pentapetalae</taxon>
        <taxon>rosids</taxon>
        <taxon>fabids</taxon>
        <taxon>Fabales</taxon>
        <taxon>Fabaceae</taxon>
        <taxon>Papilionoideae</taxon>
        <taxon>50 kb inversion clade</taxon>
        <taxon>genistoids sensu lato</taxon>
        <taxon>core genistoids</taxon>
        <taxon>Crotalarieae</taxon>
        <taxon>Crotalaria</taxon>
    </lineage>
</organism>
<evidence type="ECO:0000313" key="2">
    <source>
        <dbReference type="Proteomes" id="UP001372338"/>
    </source>
</evidence>
<gene>
    <name evidence="1" type="ORF">RIF29_19058</name>
</gene>
<dbReference type="EMBL" id="JAYWIO010000004">
    <property type="protein sequence ID" value="KAK7266414.1"/>
    <property type="molecule type" value="Genomic_DNA"/>
</dbReference>
<sequence length="97" mass="10664">MNRALRLFEGINLELKSSKASDVVALLEGQHILWAAVTKEGPTHDKDNVAKSVNEDVVGNPDHNARTVHFGVGKLTVPGLASRRHPSYLLRESILTR</sequence>
<protein>
    <submittedName>
        <fullName evidence="1">Uncharacterized protein</fullName>
    </submittedName>
</protein>
<name>A0AAN9EYV9_CROPI</name>
<accession>A0AAN9EYV9</accession>
<reference evidence="1 2" key="1">
    <citation type="submission" date="2024-01" db="EMBL/GenBank/DDBJ databases">
        <title>The genomes of 5 underutilized Papilionoideae crops provide insights into root nodulation and disease resistanc.</title>
        <authorList>
            <person name="Yuan L."/>
        </authorList>
    </citation>
    <scope>NUCLEOTIDE SEQUENCE [LARGE SCALE GENOMIC DNA]</scope>
    <source>
        <strain evidence="1">ZHUSHIDOU_FW_LH</strain>
        <tissue evidence="1">Leaf</tissue>
    </source>
</reference>
<dbReference type="Proteomes" id="UP001372338">
    <property type="component" value="Unassembled WGS sequence"/>
</dbReference>
<comment type="caution">
    <text evidence="1">The sequence shown here is derived from an EMBL/GenBank/DDBJ whole genome shotgun (WGS) entry which is preliminary data.</text>
</comment>